<protein>
    <submittedName>
        <fullName evidence="5">NADP-dependent 3-hydroxy acid dehydrogenase YdfG</fullName>
    </submittedName>
</protein>
<dbReference type="CDD" id="cd05233">
    <property type="entry name" value="SDR_c"/>
    <property type="match status" value="1"/>
</dbReference>
<dbReference type="PRINTS" id="PR00080">
    <property type="entry name" value="SDRFAMILY"/>
</dbReference>
<dbReference type="InterPro" id="IPR002347">
    <property type="entry name" value="SDR_fam"/>
</dbReference>
<sequence>MSKHVALVTGGGGGIGAAVCARLAADGHRVAVVDRDAAAAARVAEECGGLAIVCDVTSDVAVKAAVDEATAWGGRLDLVVLNAGSTGGQSGVDDLDVAAYRRVMAVNVDHVVFGTTAALPALRLDGGGTVIATSSLAGLTGMPDDAVYTLTKHAVVGYVRSVAATLVGEPVRVMAVCPWFTDTALITGFRDRLGDFPLLGATDVADAVAAMVERGESGECWFVQPGREPGPFRFRGVPGPADDAGAPPRLHGEG</sequence>
<keyword evidence="2" id="KW-0560">Oxidoreductase</keyword>
<proteinExistence type="inferred from homology"/>
<dbReference type="OrthoDB" id="4133661at2"/>
<accession>A0A4R6V0C9</accession>
<evidence type="ECO:0000256" key="2">
    <source>
        <dbReference type="ARBA" id="ARBA00023002"/>
    </source>
</evidence>
<comment type="caution">
    <text evidence="5">The sequence shown here is derived from an EMBL/GenBank/DDBJ whole genome shotgun (WGS) entry which is preliminary data.</text>
</comment>
<evidence type="ECO:0000256" key="1">
    <source>
        <dbReference type="ARBA" id="ARBA00006484"/>
    </source>
</evidence>
<comment type="similarity">
    <text evidence="1 3">Belongs to the short-chain dehydrogenases/reductases (SDR) family.</text>
</comment>
<evidence type="ECO:0000313" key="6">
    <source>
        <dbReference type="Proteomes" id="UP000295705"/>
    </source>
</evidence>
<dbReference type="RefSeq" id="WP_133828730.1">
    <property type="nucleotide sequence ID" value="NZ_BAABHR010000040.1"/>
</dbReference>
<reference evidence="5 6" key="1">
    <citation type="submission" date="2019-03" db="EMBL/GenBank/DDBJ databases">
        <title>Genomic Encyclopedia of Type Strains, Phase IV (KMG-IV): sequencing the most valuable type-strain genomes for metagenomic binning, comparative biology and taxonomic classification.</title>
        <authorList>
            <person name="Goeker M."/>
        </authorList>
    </citation>
    <scope>NUCLEOTIDE SEQUENCE [LARGE SCALE GENOMIC DNA]</scope>
    <source>
        <strain evidence="5 6">DSM 45775</strain>
    </source>
</reference>
<dbReference type="InterPro" id="IPR036291">
    <property type="entry name" value="NAD(P)-bd_dom_sf"/>
</dbReference>
<keyword evidence="6" id="KW-1185">Reference proteome</keyword>
<dbReference type="EMBL" id="SNYO01000008">
    <property type="protein sequence ID" value="TDQ51763.1"/>
    <property type="molecule type" value="Genomic_DNA"/>
</dbReference>
<dbReference type="SUPFAM" id="SSF51735">
    <property type="entry name" value="NAD(P)-binding Rossmann-fold domains"/>
    <property type="match status" value="1"/>
</dbReference>
<gene>
    <name evidence="5" type="ORF">EV188_108123</name>
</gene>
<dbReference type="PRINTS" id="PR00081">
    <property type="entry name" value="GDHRDH"/>
</dbReference>
<dbReference type="PANTHER" id="PTHR43180:SF33">
    <property type="entry name" value="15-HYDROXYPROSTAGLANDIN DEHYDROGENASE [NAD(+)]-LIKE"/>
    <property type="match status" value="1"/>
</dbReference>
<evidence type="ECO:0000256" key="3">
    <source>
        <dbReference type="RuleBase" id="RU000363"/>
    </source>
</evidence>
<dbReference type="Pfam" id="PF00106">
    <property type="entry name" value="adh_short"/>
    <property type="match status" value="1"/>
</dbReference>
<dbReference type="AlphaFoldDB" id="A0A4R6V0C9"/>
<dbReference type="Gene3D" id="3.40.50.720">
    <property type="entry name" value="NAD(P)-binding Rossmann-like Domain"/>
    <property type="match status" value="1"/>
</dbReference>
<dbReference type="GO" id="GO:0016491">
    <property type="term" value="F:oxidoreductase activity"/>
    <property type="evidence" value="ECO:0007669"/>
    <property type="project" value="UniProtKB-KW"/>
</dbReference>
<name>A0A4R6V0C9_9PSEU</name>
<evidence type="ECO:0000256" key="4">
    <source>
        <dbReference type="SAM" id="MobiDB-lite"/>
    </source>
</evidence>
<feature type="compositionally biased region" description="Low complexity" evidence="4">
    <location>
        <begin position="232"/>
        <end position="248"/>
    </location>
</feature>
<organism evidence="5 6">
    <name type="scientific">Actinomycetospora succinea</name>
    <dbReference type="NCBI Taxonomy" id="663603"/>
    <lineage>
        <taxon>Bacteria</taxon>
        <taxon>Bacillati</taxon>
        <taxon>Actinomycetota</taxon>
        <taxon>Actinomycetes</taxon>
        <taxon>Pseudonocardiales</taxon>
        <taxon>Pseudonocardiaceae</taxon>
        <taxon>Actinomycetospora</taxon>
    </lineage>
</organism>
<feature type="region of interest" description="Disordered" evidence="4">
    <location>
        <begin position="232"/>
        <end position="254"/>
    </location>
</feature>
<evidence type="ECO:0000313" key="5">
    <source>
        <dbReference type="EMBL" id="TDQ51763.1"/>
    </source>
</evidence>
<dbReference type="PANTHER" id="PTHR43180">
    <property type="entry name" value="3-OXOACYL-(ACYL-CARRIER-PROTEIN) REDUCTASE (AFU_ORTHOLOGUE AFUA_6G11210)"/>
    <property type="match status" value="1"/>
</dbReference>
<dbReference type="Proteomes" id="UP000295705">
    <property type="component" value="Unassembled WGS sequence"/>
</dbReference>